<proteinExistence type="predicted"/>
<dbReference type="GO" id="GO:0006351">
    <property type="term" value="P:DNA-templated transcription"/>
    <property type="evidence" value="ECO:0007669"/>
    <property type="project" value="InterPro"/>
</dbReference>
<evidence type="ECO:0000313" key="2">
    <source>
        <dbReference type="EMBL" id="GAA0157853.1"/>
    </source>
</evidence>
<protein>
    <recommendedName>
        <fullName evidence="1">DOG1 domain-containing protein</fullName>
    </recommendedName>
</protein>
<dbReference type="InterPro" id="IPR051886">
    <property type="entry name" value="Seed_Dev/Stress_Resp_Reg"/>
</dbReference>
<feature type="domain" description="DOG1" evidence="1">
    <location>
        <begin position="7"/>
        <end position="255"/>
    </location>
</feature>
<dbReference type="Pfam" id="PF14144">
    <property type="entry name" value="DOG1"/>
    <property type="match status" value="1"/>
</dbReference>
<gene>
    <name evidence="2" type="ORF">LIER_15027</name>
</gene>
<dbReference type="AlphaFoldDB" id="A0AAV3Q2T7"/>
<dbReference type="PANTHER" id="PTHR46354:SF4">
    <property type="entry name" value="PROTEIN DOG1-LIKE 3"/>
    <property type="match status" value="1"/>
</dbReference>
<sequence length="260" mass="30329">MSTHQERETFGNFFESWIKEQNKDLEDLVSASKEYDQEQTEESLVPLIDQVFQHYEHYYAEKSRWAKQDVLKMLNPSWRSNLEDAFLWIGGWRPSMAFHLIYSKCGLQLEARLEELIRGLHTGDLGDLSATQLRQVDELQRDTIEKEKEISEKHANHQETMADTSMVQLSNVVTEMLRSGEEARVADVMEEQVEPTLEPKEEGLLEILQMADDLRLKTLREIKKILSPVQLVHFLIAAAELHLRIHDWGKMKDARNGINR</sequence>
<comment type="caution">
    <text evidence="2">The sequence shown here is derived from an EMBL/GenBank/DDBJ whole genome shotgun (WGS) entry which is preliminary data.</text>
</comment>
<dbReference type="PANTHER" id="PTHR46354">
    <property type="entry name" value="DOG1 DOMAIN-CONTAINING PROTEIN"/>
    <property type="match status" value="1"/>
</dbReference>
<dbReference type="GO" id="GO:0043565">
    <property type="term" value="F:sequence-specific DNA binding"/>
    <property type="evidence" value="ECO:0007669"/>
    <property type="project" value="InterPro"/>
</dbReference>
<reference evidence="2 3" key="1">
    <citation type="submission" date="2024-01" db="EMBL/GenBank/DDBJ databases">
        <title>The complete chloroplast genome sequence of Lithospermum erythrorhizon: insights into the phylogenetic relationship among Boraginaceae species and the maternal lineages of purple gromwells.</title>
        <authorList>
            <person name="Okada T."/>
            <person name="Watanabe K."/>
        </authorList>
    </citation>
    <scope>NUCLEOTIDE SEQUENCE [LARGE SCALE GENOMIC DNA]</scope>
</reference>
<dbReference type="Proteomes" id="UP001454036">
    <property type="component" value="Unassembled WGS sequence"/>
</dbReference>
<dbReference type="EMBL" id="BAABME010003201">
    <property type="protein sequence ID" value="GAA0157853.1"/>
    <property type="molecule type" value="Genomic_DNA"/>
</dbReference>
<evidence type="ECO:0000259" key="1">
    <source>
        <dbReference type="PROSITE" id="PS51806"/>
    </source>
</evidence>
<keyword evidence="3" id="KW-1185">Reference proteome</keyword>
<dbReference type="PROSITE" id="PS51806">
    <property type="entry name" value="DOG1"/>
    <property type="match status" value="1"/>
</dbReference>
<evidence type="ECO:0000313" key="3">
    <source>
        <dbReference type="Proteomes" id="UP001454036"/>
    </source>
</evidence>
<organism evidence="2 3">
    <name type="scientific">Lithospermum erythrorhizon</name>
    <name type="common">Purple gromwell</name>
    <name type="synonym">Lithospermum officinale var. erythrorhizon</name>
    <dbReference type="NCBI Taxonomy" id="34254"/>
    <lineage>
        <taxon>Eukaryota</taxon>
        <taxon>Viridiplantae</taxon>
        <taxon>Streptophyta</taxon>
        <taxon>Embryophyta</taxon>
        <taxon>Tracheophyta</taxon>
        <taxon>Spermatophyta</taxon>
        <taxon>Magnoliopsida</taxon>
        <taxon>eudicotyledons</taxon>
        <taxon>Gunneridae</taxon>
        <taxon>Pentapetalae</taxon>
        <taxon>asterids</taxon>
        <taxon>lamiids</taxon>
        <taxon>Boraginales</taxon>
        <taxon>Boraginaceae</taxon>
        <taxon>Boraginoideae</taxon>
        <taxon>Lithospermeae</taxon>
        <taxon>Lithospermum</taxon>
    </lineage>
</organism>
<name>A0AAV3Q2T7_LITER</name>
<accession>A0AAV3Q2T7</accession>
<dbReference type="InterPro" id="IPR025422">
    <property type="entry name" value="TGA_domain"/>
</dbReference>